<accession>A0A1B4FSN1</accession>
<sequence>MPWMSTIRQGAEKHIIDIAGSSPTATGHSIRTLLSALAPCFFGNDPEILVHRDDGAVGAIARVPNEYMDLASAHEHHPLFVMEASTPTRVRREVVEKALRQACRAAPR</sequence>
<reference evidence="1 2" key="1">
    <citation type="submission" date="2015-12" db="EMBL/GenBank/DDBJ databases">
        <title>Diversity of Burkholderia near neighbor genomes.</title>
        <authorList>
            <person name="Sahl J."/>
            <person name="Wagner D."/>
            <person name="Keim P."/>
        </authorList>
    </citation>
    <scope>NUCLEOTIDE SEQUENCE [LARGE SCALE GENOMIC DNA]</scope>
    <source>
        <strain evidence="1 2">BDU8</strain>
    </source>
</reference>
<gene>
    <name evidence="1" type="ORF">WS71_04425</name>
</gene>
<protein>
    <submittedName>
        <fullName evidence="1">Uncharacterized protein</fullName>
    </submittedName>
</protein>
<proteinExistence type="predicted"/>
<dbReference type="Proteomes" id="UP000067711">
    <property type="component" value="Chromosome 2"/>
</dbReference>
<dbReference type="AlphaFoldDB" id="A0A1B4FSN1"/>
<evidence type="ECO:0000313" key="1">
    <source>
        <dbReference type="EMBL" id="AOJ06647.1"/>
    </source>
</evidence>
<dbReference type="EMBL" id="CP013388">
    <property type="protein sequence ID" value="AOJ06647.1"/>
    <property type="molecule type" value="Genomic_DNA"/>
</dbReference>
<organism evidence="1 2">
    <name type="scientific">Burkholderia mayonis</name>
    <dbReference type="NCBI Taxonomy" id="1385591"/>
    <lineage>
        <taxon>Bacteria</taxon>
        <taxon>Pseudomonadati</taxon>
        <taxon>Pseudomonadota</taxon>
        <taxon>Betaproteobacteria</taxon>
        <taxon>Burkholderiales</taxon>
        <taxon>Burkholderiaceae</taxon>
        <taxon>Burkholderia</taxon>
        <taxon>pseudomallei group</taxon>
    </lineage>
</organism>
<evidence type="ECO:0000313" key="2">
    <source>
        <dbReference type="Proteomes" id="UP000067711"/>
    </source>
</evidence>
<name>A0A1B4FSN1_9BURK</name>